<organism evidence="3 4">
    <name type="scientific">Rhodocollybia butyracea</name>
    <dbReference type="NCBI Taxonomy" id="206335"/>
    <lineage>
        <taxon>Eukaryota</taxon>
        <taxon>Fungi</taxon>
        <taxon>Dikarya</taxon>
        <taxon>Basidiomycota</taxon>
        <taxon>Agaricomycotina</taxon>
        <taxon>Agaricomycetes</taxon>
        <taxon>Agaricomycetidae</taxon>
        <taxon>Agaricales</taxon>
        <taxon>Marasmiineae</taxon>
        <taxon>Omphalotaceae</taxon>
        <taxon>Rhodocollybia</taxon>
    </lineage>
</organism>
<sequence length="354" mass="37824">MSIKGATCSIVDPDFRVNIGTTAIDTHKDRLYNASEHFSEDSDKVTIHLYRTTIGEIKKVPRSELLTTYSTTAVGSAPQLVLLKVIQNAQKLVVITKNGDIISVSLDDDLTPEVEAKYKIKDGLLAASWNQDKGYFVLVTGLNTLMLMAVTFDTLCEALPKDPTVSEMNMDKGRRTSSTITSVPPDTVEDTDEEIENIQSSTTLLASTNGDGTDQGGTVIFCRGGTIRGATVTGTFKTIPQSSTVNMPHCIPPPKSPAIESGGVRGPISPSITVPPGSKVTGPPGSTQTRLSPGSKPTPVPRDGVTIKQGDRIRFSAGCFVHFSRHKTSAPSIIRVPVGSTVTDKNNKDVPIFP</sequence>
<comment type="caution">
    <text evidence="3">The sequence shown here is derived from an EMBL/GenBank/DDBJ whole genome shotgun (WGS) entry which is preliminary data.</text>
</comment>
<evidence type="ECO:0000259" key="2">
    <source>
        <dbReference type="Pfam" id="PF04762"/>
    </source>
</evidence>
<feature type="domain" description="ELP1 first N-terminal beta-propeller" evidence="2">
    <location>
        <begin position="25"/>
        <end position="158"/>
    </location>
</feature>
<reference evidence="3" key="1">
    <citation type="submission" date="2020-11" db="EMBL/GenBank/DDBJ databases">
        <authorList>
            <consortium name="DOE Joint Genome Institute"/>
            <person name="Ahrendt S."/>
            <person name="Riley R."/>
            <person name="Andreopoulos W."/>
            <person name="Labutti K."/>
            <person name="Pangilinan J."/>
            <person name="Ruiz-Duenas F.J."/>
            <person name="Barrasa J.M."/>
            <person name="Sanchez-Garcia M."/>
            <person name="Camarero S."/>
            <person name="Miyauchi S."/>
            <person name="Serrano A."/>
            <person name="Linde D."/>
            <person name="Babiker R."/>
            <person name="Drula E."/>
            <person name="Ayuso-Fernandez I."/>
            <person name="Pacheco R."/>
            <person name="Padilla G."/>
            <person name="Ferreira P."/>
            <person name="Barriuso J."/>
            <person name="Kellner H."/>
            <person name="Castanera R."/>
            <person name="Alfaro M."/>
            <person name="Ramirez L."/>
            <person name="Pisabarro A.G."/>
            <person name="Kuo A."/>
            <person name="Tritt A."/>
            <person name="Lipzen A."/>
            <person name="He G."/>
            <person name="Yan M."/>
            <person name="Ng V."/>
            <person name="Cullen D."/>
            <person name="Martin F."/>
            <person name="Rosso M.-N."/>
            <person name="Henrissat B."/>
            <person name="Hibbett D."/>
            <person name="Martinez A.T."/>
            <person name="Grigoriev I.V."/>
        </authorList>
    </citation>
    <scope>NUCLEOTIDE SEQUENCE</scope>
    <source>
        <strain evidence="3">AH 40177</strain>
    </source>
</reference>
<feature type="region of interest" description="Disordered" evidence="1">
    <location>
        <begin position="261"/>
        <end position="303"/>
    </location>
</feature>
<dbReference type="Pfam" id="PF04762">
    <property type="entry name" value="Beta-prop_ELP1_1st"/>
    <property type="match status" value="1"/>
</dbReference>
<feature type="region of interest" description="Disordered" evidence="1">
    <location>
        <begin position="167"/>
        <end position="188"/>
    </location>
</feature>
<dbReference type="AlphaFoldDB" id="A0A9P5P899"/>
<name>A0A9P5P899_9AGAR</name>
<evidence type="ECO:0000256" key="1">
    <source>
        <dbReference type="SAM" id="MobiDB-lite"/>
    </source>
</evidence>
<protein>
    <recommendedName>
        <fullName evidence="2">ELP1 first N-terminal beta-propeller domain-containing protein</fullName>
    </recommendedName>
</protein>
<dbReference type="EMBL" id="JADNRY010000533">
    <property type="protein sequence ID" value="KAF9043685.1"/>
    <property type="molecule type" value="Genomic_DNA"/>
</dbReference>
<evidence type="ECO:0000313" key="3">
    <source>
        <dbReference type="EMBL" id="KAF9043685.1"/>
    </source>
</evidence>
<dbReference type="OrthoDB" id="40048at2759"/>
<dbReference type="InterPro" id="IPR056164">
    <property type="entry name" value="Beta-prop_ELP1_1st"/>
</dbReference>
<accession>A0A9P5P899</accession>
<dbReference type="Proteomes" id="UP000772434">
    <property type="component" value="Unassembled WGS sequence"/>
</dbReference>
<proteinExistence type="predicted"/>
<keyword evidence="4" id="KW-1185">Reference proteome</keyword>
<evidence type="ECO:0000313" key="4">
    <source>
        <dbReference type="Proteomes" id="UP000772434"/>
    </source>
</evidence>
<gene>
    <name evidence="3" type="ORF">BDP27DRAFT_1374220</name>
</gene>